<evidence type="ECO:0000313" key="6">
    <source>
        <dbReference type="EMBL" id="TCV87488.1"/>
    </source>
</evidence>
<dbReference type="EMBL" id="SMCO01000005">
    <property type="protein sequence ID" value="TCV87488.1"/>
    <property type="molecule type" value="Genomic_DNA"/>
</dbReference>
<sequence>MLDSNQFFDILADETRRRVLVLLLKSQERCVCDIFQVLGLSQPKVSRHLAVMREAGVLASRKEGTWVHYRIHPQLPLWAVRILESMVQGIGESSPYAIDNDLLNEQGTGNACCS</sequence>
<keyword evidence="4" id="KW-0804">Transcription</keyword>
<dbReference type="Proteomes" id="UP000295367">
    <property type="component" value="Unassembled WGS sequence"/>
</dbReference>
<dbReference type="InterPro" id="IPR051081">
    <property type="entry name" value="HTH_MetalResp_TranReg"/>
</dbReference>
<protein>
    <submittedName>
        <fullName evidence="6">ArsR family transcriptional regulator</fullName>
    </submittedName>
</protein>
<dbReference type="OrthoDB" id="9791888at2"/>
<keyword evidence="1" id="KW-0059">Arsenical resistance</keyword>
<dbReference type="SUPFAM" id="SSF46785">
    <property type="entry name" value="Winged helix' DNA-binding domain"/>
    <property type="match status" value="1"/>
</dbReference>
<dbReference type="NCBIfam" id="NF033788">
    <property type="entry name" value="HTH_metalloreg"/>
    <property type="match status" value="1"/>
</dbReference>
<dbReference type="NCBIfam" id="NF007528">
    <property type="entry name" value="PRK10141.1"/>
    <property type="match status" value="1"/>
</dbReference>
<dbReference type="Gene3D" id="1.10.10.10">
    <property type="entry name" value="Winged helix-like DNA-binding domain superfamily/Winged helix DNA-binding domain"/>
    <property type="match status" value="1"/>
</dbReference>
<dbReference type="RefSeq" id="WP_124945536.1">
    <property type="nucleotide sequence ID" value="NZ_BHVT01000017.1"/>
</dbReference>
<evidence type="ECO:0000259" key="5">
    <source>
        <dbReference type="PROSITE" id="PS50987"/>
    </source>
</evidence>
<organism evidence="6 7">
    <name type="scientific">Sulfurirhabdus autotrophica</name>
    <dbReference type="NCBI Taxonomy" id="1706046"/>
    <lineage>
        <taxon>Bacteria</taxon>
        <taxon>Pseudomonadati</taxon>
        <taxon>Pseudomonadota</taxon>
        <taxon>Betaproteobacteria</taxon>
        <taxon>Nitrosomonadales</taxon>
        <taxon>Sulfuricellaceae</taxon>
        <taxon>Sulfurirhabdus</taxon>
    </lineage>
</organism>
<dbReference type="InterPro" id="IPR036390">
    <property type="entry name" value="WH_DNA-bd_sf"/>
</dbReference>
<keyword evidence="2" id="KW-0805">Transcription regulation</keyword>
<dbReference type="Pfam" id="PF01022">
    <property type="entry name" value="HTH_5"/>
    <property type="match status" value="1"/>
</dbReference>
<evidence type="ECO:0000256" key="4">
    <source>
        <dbReference type="ARBA" id="ARBA00023163"/>
    </source>
</evidence>
<dbReference type="PROSITE" id="PS50987">
    <property type="entry name" value="HTH_ARSR_2"/>
    <property type="match status" value="1"/>
</dbReference>
<evidence type="ECO:0000256" key="3">
    <source>
        <dbReference type="ARBA" id="ARBA00023125"/>
    </source>
</evidence>
<dbReference type="PANTHER" id="PTHR33154">
    <property type="entry name" value="TRANSCRIPTIONAL REGULATOR, ARSR FAMILY"/>
    <property type="match status" value="1"/>
</dbReference>
<dbReference type="AlphaFoldDB" id="A0A4R3Y942"/>
<keyword evidence="3" id="KW-0238">DNA-binding</keyword>
<comment type="caution">
    <text evidence="6">The sequence shown here is derived from an EMBL/GenBank/DDBJ whole genome shotgun (WGS) entry which is preliminary data.</text>
</comment>
<name>A0A4R3Y942_9PROT</name>
<dbReference type="GO" id="GO:0003700">
    <property type="term" value="F:DNA-binding transcription factor activity"/>
    <property type="evidence" value="ECO:0007669"/>
    <property type="project" value="InterPro"/>
</dbReference>
<reference evidence="6 7" key="1">
    <citation type="submission" date="2019-03" db="EMBL/GenBank/DDBJ databases">
        <title>Genomic Encyclopedia of Type Strains, Phase IV (KMG-IV): sequencing the most valuable type-strain genomes for metagenomic binning, comparative biology and taxonomic classification.</title>
        <authorList>
            <person name="Goeker M."/>
        </authorList>
    </citation>
    <scope>NUCLEOTIDE SEQUENCE [LARGE SCALE GENOMIC DNA]</scope>
    <source>
        <strain evidence="6 7">DSM 100309</strain>
    </source>
</reference>
<evidence type="ECO:0000313" key="7">
    <source>
        <dbReference type="Proteomes" id="UP000295367"/>
    </source>
</evidence>
<dbReference type="CDD" id="cd00090">
    <property type="entry name" value="HTH_ARSR"/>
    <property type="match status" value="1"/>
</dbReference>
<proteinExistence type="predicted"/>
<gene>
    <name evidence="6" type="ORF">EDC63_105157</name>
</gene>
<dbReference type="InterPro" id="IPR036388">
    <property type="entry name" value="WH-like_DNA-bd_sf"/>
</dbReference>
<dbReference type="GO" id="GO:0046685">
    <property type="term" value="P:response to arsenic-containing substance"/>
    <property type="evidence" value="ECO:0007669"/>
    <property type="project" value="UniProtKB-KW"/>
</dbReference>
<dbReference type="InterPro" id="IPR011991">
    <property type="entry name" value="ArsR-like_HTH"/>
</dbReference>
<accession>A0A4R3Y942</accession>
<evidence type="ECO:0000256" key="2">
    <source>
        <dbReference type="ARBA" id="ARBA00023015"/>
    </source>
</evidence>
<keyword evidence="7" id="KW-1185">Reference proteome</keyword>
<dbReference type="PANTHER" id="PTHR33154:SF18">
    <property type="entry name" value="ARSENICAL RESISTANCE OPERON REPRESSOR"/>
    <property type="match status" value="1"/>
</dbReference>
<feature type="domain" description="HTH arsR-type" evidence="5">
    <location>
        <begin position="1"/>
        <end position="94"/>
    </location>
</feature>
<dbReference type="PROSITE" id="PS00846">
    <property type="entry name" value="HTH_ARSR_1"/>
    <property type="match status" value="1"/>
</dbReference>
<dbReference type="GO" id="GO:0003677">
    <property type="term" value="F:DNA binding"/>
    <property type="evidence" value="ECO:0007669"/>
    <property type="project" value="UniProtKB-KW"/>
</dbReference>
<dbReference type="PRINTS" id="PR00778">
    <property type="entry name" value="HTHARSR"/>
</dbReference>
<dbReference type="SMART" id="SM00418">
    <property type="entry name" value="HTH_ARSR"/>
    <property type="match status" value="1"/>
</dbReference>
<evidence type="ECO:0000256" key="1">
    <source>
        <dbReference type="ARBA" id="ARBA00022849"/>
    </source>
</evidence>
<dbReference type="InterPro" id="IPR001845">
    <property type="entry name" value="HTH_ArsR_DNA-bd_dom"/>
</dbReference>
<dbReference type="InterPro" id="IPR018334">
    <property type="entry name" value="ArsR_HTH"/>
</dbReference>